<name>A0A9P4J6E1_9PEZI</name>
<evidence type="ECO:0000313" key="4">
    <source>
        <dbReference type="Proteomes" id="UP000799439"/>
    </source>
</evidence>
<keyword evidence="1" id="KW-0175">Coiled coil</keyword>
<feature type="compositionally biased region" description="Low complexity" evidence="2">
    <location>
        <begin position="1425"/>
        <end position="1444"/>
    </location>
</feature>
<feature type="compositionally biased region" description="Low complexity" evidence="2">
    <location>
        <begin position="396"/>
        <end position="405"/>
    </location>
</feature>
<gene>
    <name evidence="3" type="ORF">K461DRAFT_290709</name>
</gene>
<keyword evidence="4" id="KW-1185">Reference proteome</keyword>
<feature type="compositionally biased region" description="Basic and acidic residues" evidence="2">
    <location>
        <begin position="870"/>
        <end position="890"/>
    </location>
</feature>
<feature type="compositionally biased region" description="Basic and acidic residues" evidence="2">
    <location>
        <begin position="1106"/>
        <end position="1115"/>
    </location>
</feature>
<feature type="region of interest" description="Disordered" evidence="2">
    <location>
        <begin position="862"/>
        <end position="985"/>
    </location>
</feature>
<feature type="region of interest" description="Disordered" evidence="2">
    <location>
        <begin position="337"/>
        <end position="450"/>
    </location>
</feature>
<protein>
    <submittedName>
        <fullName evidence="3">Uncharacterized protein</fullName>
    </submittedName>
</protein>
<organism evidence="3 4">
    <name type="scientific">Myriangium duriaei CBS 260.36</name>
    <dbReference type="NCBI Taxonomy" id="1168546"/>
    <lineage>
        <taxon>Eukaryota</taxon>
        <taxon>Fungi</taxon>
        <taxon>Dikarya</taxon>
        <taxon>Ascomycota</taxon>
        <taxon>Pezizomycotina</taxon>
        <taxon>Dothideomycetes</taxon>
        <taxon>Dothideomycetidae</taxon>
        <taxon>Myriangiales</taxon>
        <taxon>Myriangiaceae</taxon>
        <taxon>Myriangium</taxon>
    </lineage>
</organism>
<dbReference type="EMBL" id="ML996082">
    <property type="protein sequence ID" value="KAF2155709.1"/>
    <property type="molecule type" value="Genomic_DNA"/>
</dbReference>
<reference evidence="3" key="1">
    <citation type="journal article" date="2020" name="Stud. Mycol.">
        <title>101 Dothideomycetes genomes: a test case for predicting lifestyles and emergence of pathogens.</title>
        <authorList>
            <person name="Haridas S."/>
            <person name="Albert R."/>
            <person name="Binder M."/>
            <person name="Bloem J."/>
            <person name="Labutti K."/>
            <person name="Salamov A."/>
            <person name="Andreopoulos B."/>
            <person name="Baker S."/>
            <person name="Barry K."/>
            <person name="Bills G."/>
            <person name="Bluhm B."/>
            <person name="Cannon C."/>
            <person name="Castanera R."/>
            <person name="Culley D."/>
            <person name="Daum C."/>
            <person name="Ezra D."/>
            <person name="Gonzalez J."/>
            <person name="Henrissat B."/>
            <person name="Kuo A."/>
            <person name="Liang C."/>
            <person name="Lipzen A."/>
            <person name="Lutzoni F."/>
            <person name="Magnuson J."/>
            <person name="Mondo S."/>
            <person name="Nolan M."/>
            <person name="Ohm R."/>
            <person name="Pangilinan J."/>
            <person name="Park H.-J."/>
            <person name="Ramirez L."/>
            <person name="Alfaro M."/>
            <person name="Sun H."/>
            <person name="Tritt A."/>
            <person name="Yoshinaga Y."/>
            <person name="Zwiers L.-H."/>
            <person name="Turgeon B."/>
            <person name="Goodwin S."/>
            <person name="Spatafora J."/>
            <person name="Crous P."/>
            <person name="Grigoriev I."/>
        </authorList>
    </citation>
    <scope>NUCLEOTIDE SEQUENCE</scope>
    <source>
        <strain evidence="3">CBS 260.36</strain>
    </source>
</reference>
<feature type="compositionally biased region" description="Basic residues" evidence="2">
    <location>
        <begin position="1629"/>
        <end position="1640"/>
    </location>
</feature>
<feature type="compositionally biased region" description="Polar residues" evidence="2">
    <location>
        <begin position="898"/>
        <end position="928"/>
    </location>
</feature>
<proteinExistence type="predicted"/>
<feature type="region of interest" description="Disordered" evidence="2">
    <location>
        <begin position="636"/>
        <end position="664"/>
    </location>
</feature>
<evidence type="ECO:0000256" key="1">
    <source>
        <dbReference type="SAM" id="Coils"/>
    </source>
</evidence>
<feature type="compositionally biased region" description="Polar residues" evidence="2">
    <location>
        <begin position="1369"/>
        <end position="1387"/>
    </location>
</feature>
<feature type="compositionally biased region" description="Polar residues" evidence="2">
    <location>
        <begin position="1251"/>
        <end position="1270"/>
    </location>
</feature>
<feature type="compositionally biased region" description="Polar residues" evidence="2">
    <location>
        <begin position="338"/>
        <end position="353"/>
    </location>
</feature>
<feature type="compositionally biased region" description="Basic and acidic residues" evidence="2">
    <location>
        <begin position="1509"/>
        <end position="1535"/>
    </location>
</feature>
<feature type="region of interest" description="Disordered" evidence="2">
    <location>
        <begin position="1615"/>
        <end position="1648"/>
    </location>
</feature>
<feature type="region of interest" description="Disordered" evidence="2">
    <location>
        <begin position="1090"/>
        <end position="1295"/>
    </location>
</feature>
<feature type="compositionally biased region" description="Polar residues" evidence="2">
    <location>
        <begin position="952"/>
        <end position="963"/>
    </location>
</feature>
<dbReference type="OrthoDB" id="3945592at2759"/>
<feature type="compositionally biased region" description="Basic residues" evidence="2">
    <location>
        <begin position="1398"/>
        <end position="1413"/>
    </location>
</feature>
<evidence type="ECO:0000256" key="2">
    <source>
        <dbReference type="SAM" id="MobiDB-lite"/>
    </source>
</evidence>
<sequence length="1648" mass="178346">MAVPPVLTVSPPQAAAAAAPLSLNLPIPRAPCIARSVPVAGMQIFIDNLWTDSPEMCRTIFTDLFPRGVNRLGASKAEEDEFIGKFFDQYTVHVQGARFLKEVLYCIAVYNDGRIIQAAQKFEQDNRSLFQDYRMVTAMLEYTDTRKFFGEDDIKPYSNDQHLLRRVMRAVQHKVRFIRTLEQEHQEQQQHQLQQQGGPNFRPPDFGKVNQKLLSSDDLISPHSIAPLGRAESVMPSNHVGITDTALPRSLSSGESSKRSLADSLILIGADGVLMPKPIPSIAGQGDLHQDPVALRKTRSMGPNLTLPHPASDRRFTEPQIMPSGLYKAQLNAKEVQRTASAATQTPRGQNASVGGLRGGNAGAENPVPTHPIDTANRSNEPSSARATGPPDRRGSIGSRGSRGSNRARGRGRGTYNGPSPVHGPRGRGQENRPFNSQSQPGHPWRRQYAQEPARHFEPRVFSDGSHIPRVDSFQPGMMNMTMIGPHFPGPAYFGPVPGFIPGPRFGFQPHVADHTFIRQGAFPQGSMLSPHAGPQLVPSDKVAVLGLPSGFSDEALRRLIAGVSPNNSLISVDIRPKVAFVRFADSAAAAALIRDDPFCVVHESRIRFARPHSQGSHVNPRAEPPMLQAPPFPSPIPSIADVPKPVVTRRDTNPFPEDDPTFGARSEVVIKNAAGEKLSHATLGDARLIKPNTDGQTPASEKAAPKPDLGMAAAPADVKSQQPSEDVRSQKTLSKKKPKKKDGENRLNARSGNTEVLSKASDTAAKQCDEHDSVAVVGSPSQQLKVSHEAATTMYCEWSADGSIIESAAQSKIADIPAGLPKEPADLGSAHVSVLSPKIPASESLTLPKRTKLEYLPEEPACTEGASMEESHTDHVRVRADRHDEDKSEAASFQHGAATSQAAAHSQLDAVQSRTLQKSGSASSLSLTLPKRATAPRSSSAQEKRYITPFRSITGQSSTDSPTGMDDVDDSFRTAAENPEDDDVGVHLGASDLHATEDGRHQSPLEQNFGSIEPVLKLAGSTQTPSTINTTRTADRAAENCEAEISDAQNQLQVQREEDLTRVTPTSPVSSTVQAQEAPVLVKKATRIPSEVSSTTELAVSKPTDPGRKVIEHKRGNRVASLKSGPKHTESLSPYARQAKIQKSDKKTKQKPKTKPKGGISAQDHEGSPQPQTPQLGKLPQQDAKLAQIHGDEKEPYQPAAREDSARNDPKLATHKSKMKSLKEIPALIKGALKGTSTPKPPPGDPATVETATPEHSPTKKMPQSSNNTPGPGAPPPSGSPAGAKEHLARPSSVPAAALADTLVNLNLDPKLQNEAPGVTTGFDGAFSDKDQTSAISDKAKGKLPAEGHSNLVRSPSTHALMKKSGASRETSPDSMPRQISKSQSHLIEAPQDPNVRRKQRNKNKNKNRKLAAKAARDKDEVASNEVSEVSLSSTSTTTSSTSHRPIILFVSTSPSKDRKEAYRKEITDIVQGDNGEPQTNLKPTKEPEAEAPREEPSPEPIQVLTPDSERQDVGKGAQQHKDNHDEGRDDSERSSGASTPDTCVHEERQIPQVQHYINAYYELKCPMDIHGGAEAGARQPLPQHEPSWSKAVRSFVPQPSVLERRMHQVQEEVTKAVAGMEPASERFRRKRERLHSRRPSTDGFSL</sequence>
<evidence type="ECO:0000313" key="3">
    <source>
        <dbReference type="EMBL" id="KAF2155709.1"/>
    </source>
</evidence>
<feature type="region of interest" description="Disordered" evidence="2">
    <location>
        <begin position="683"/>
        <end position="766"/>
    </location>
</feature>
<feature type="region of interest" description="Disordered" evidence="2">
    <location>
        <begin position="183"/>
        <end position="208"/>
    </location>
</feature>
<feature type="compositionally biased region" description="Basic and acidic residues" evidence="2">
    <location>
        <begin position="1328"/>
        <end position="1347"/>
    </location>
</feature>
<accession>A0A9P4J6E1</accession>
<feature type="region of interest" description="Disordered" evidence="2">
    <location>
        <begin position="299"/>
        <end position="318"/>
    </location>
</feature>
<comment type="caution">
    <text evidence="3">The sequence shown here is derived from an EMBL/GenBank/DDBJ whole genome shotgun (WGS) entry which is preliminary data.</text>
</comment>
<feature type="compositionally biased region" description="Basic and acidic residues" evidence="2">
    <location>
        <begin position="1457"/>
        <end position="1469"/>
    </location>
</feature>
<feature type="compositionally biased region" description="Basic and acidic residues" evidence="2">
    <location>
        <begin position="1191"/>
        <end position="1213"/>
    </location>
</feature>
<feature type="coiled-coil region" evidence="1">
    <location>
        <begin position="1032"/>
        <end position="1059"/>
    </location>
</feature>
<feature type="region of interest" description="Disordered" evidence="2">
    <location>
        <begin position="1313"/>
        <end position="1551"/>
    </location>
</feature>
<feature type="compositionally biased region" description="Polar residues" evidence="2">
    <location>
        <begin position="376"/>
        <end position="386"/>
    </location>
</feature>
<feature type="compositionally biased region" description="Basic and acidic residues" evidence="2">
    <location>
        <begin position="1485"/>
        <end position="1498"/>
    </location>
</feature>
<feature type="region of interest" description="Disordered" evidence="2">
    <location>
        <begin position="230"/>
        <end position="255"/>
    </location>
</feature>
<dbReference type="Proteomes" id="UP000799439">
    <property type="component" value="Unassembled WGS sequence"/>
</dbReference>